<comment type="caution">
    <text evidence="2">The sequence shown here is derived from an EMBL/GenBank/DDBJ whole genome shotgun (WGS) entry which is preliminary data.</text>
</comment>
<feature type="region of interest" description="Disordered" evidence="1">
    <location>
        <begin position="56"/>
        <end position="78"/>
    </location>
</feature>
<accession>A0AAU9P1T3</accession>
<protein>
    <submittedName>
        <fullName evidence="2">Uncharacterized protein</fullName>
    </submittedName>
</protein>
<reference evidence="2 3" key="1">
    <citation type="submission" date="2022-01" db="EMBL/GenBank/DDBJ databases">
        <authorList>
            <person name="Xiong W."/>
            <person name="Schranz E."/>
        </authorList>
    </citation>
    <scope>NUCLEOTIDE SEQUENCE [LARGE SCALE GENOMIC DNA]</scope>
</reference>
<dbReference type="EMBL" id="CAKMRJ010005523">
    <property type="protein sequence ID" value="CAH1444203.1"/>
    <property type="molecule type" value="Genomic_DNA"/>
</dbReference>
<sequence>MFHQPSFLPDLFCFPPYSLQSPVASVTTNLLTLSLPTFTGICRPLLPYVETRNPNSISLPPSTPPSHTGNHIPKVAPLSPPDISQYKPDRANLPKNFNDLPLMLPFDAYLGLSKRNPFHIVDFSEILQIICFQPQKSSLSKTRNLKFENKKQNLSENPIKKSISNEVSPSSRPPIHALLCF</sequence>
<proteinExistence type="predicted"/>
<evidence type="ECO:0000256" key="1">
    <source>
        <dbReference type="SAM" id="MobiDB-lite"/>
    </source>
</evidence>
<evidence type="ECO:0000313" key="2">
    <source>
        <dbReference type="EMBL" id="CAH1444203.1"/>
    </source>
</evidence>
<dbReference type="Proteomes" id="UP001157418">
    <property type="component" value="Unassembled WGS sequence"/>
</dbReference>
<name>A0AAU9P1T3_9ASTR</name>
<evidence type="ECO:0000313" key="3">
    <source>
        <dbReference type="Proteomes" id="UP001157418"/>
    </source>
</evidence>
<feature type="compositionally biased region" description="Polar residues" evidence="1">
    <location>
        <begin position="56"/>
        <end position="69"/>
    </location>
</feature>
<organism evidence="2 3">
    <name type="scientific">Lactuca virosa</name>
    <dbReference type="NCBI Taxonomy" id="75947"/>
    <lineage>
        <taxon>Eukaryota</taxon>
        <taxon>Viridiplantae</taxon>
        <taxon>Streptophyta</taxon>
        <taxon>Embryophyta</taxon>
        <taxon>Tracheophyta</taxon>
        <taxon>Spermatophyta</taxon>
        <taxon>Magnoliopsida</taxon>
        <taxon>eudicotyledons</taxon>
        <taxon>Gunneridae</taxon>
        <taxon>Pentapetalae</taxon>
        <taxon>asterids</taxon>
        <taxon>campanulids</taxon>
        <taxon>Asterales</taxon>
        <taxon>Asteraceae</taxon>
        <taxon>Cichorioideae</taxon>
        <taxon>Cichorieae</taxon>
        <taxon>Lactucinae</taxon>
        <taxon>Lactuca</taxon>
    </lineage>
</organism>
<dbReference type="AlphaFoldDB" id="A0AAU9P1T3"/>
<gene>
    <name evidence="2" type="ORF">LVIROSA_LOCUS30061</name>
</gene>
<keyword evidence="3" id="KW-1185">Reference proteome</keyword>